<dbReference type="AlphaFoldDB" id="A0A3Q9K8N7"/>
<evidence type="ECO:0000256" key="1">
    <source>
        <dbReference type="SAM" id="MobiDB-lite"/>
    </source>
</evidence>
<dbReference type="InterPro" id="IPR045428">
    <property type="entry name" value="EACC1"/>
</dbReference>
<dbReference type="Pfam" id="PF19953">
    <property type="entry name" value="EACC1"/>
    <property type="match status" value="1"/>
</dbReference>
<proteinExistence type="predicted"/>
<organism evidence="2 3">
    <name type="scientific">Streptomyces lydicus</name>
    <dbReference type="NCBI Taxonomy" id="47763"/>
    <lineage>
        <taxon>Bacteria</taxon>
        <taxon>Bacillati</taxon>
        <taxon>Actinomycetota</taxon>
        <taxon>Actinomycetes</taxon>
        <taxon>Kitasatosporales</taxon>
        <taxon>Streptomycetaceae</taxon>
        <taxon>Streptomyces</taxon>
    </lineage>
</organism>
<dbReference type="Proteomes" id="UP000275579">
    <property type="component" value="Chromosome"/>
</dbReference>
<reference evidence="2 3" key="1">
    <citation type="submission" date="2018-04" db="EMBL/GenBank/DDBJ databases">
        <title>Complete genome sequences of Streptomyces lydicus strain WYEC and characterization of antagonistic properties of biological control agents.</title>
        <authorList>
            <person name="Mariita R.M."/>
            <person name="Sello J.K."/>
        </authorList>
    </citation>
    <scope>NUCLEOTIDE SEQUENCE [LARGE SCALE GENOMIC DNA]</scope>
    <source>
        <strain evidence="2 3">WYEC 108</strain>
    </source>
</reference>
<gene>
    <name evidence="2" type="ORF">DDE74_29870</name>
</gene>
<feature type="compositionally biased region" description="Basic and acidic residues" evidence="1">
    <location>
        <begin position="104"/>
        <end position="117"/>
    </location>
</feature>
<feature type="region of interest" description="Disordered" evidence="1">
    <location>
        <begin position="94"/>
        <end position="143"/>
    </location>
</feature>
<evidence type="ECO:0000313" key="2">
    <source>
        <dbReference type="EMBL" id="AZS74597.1"/>
    </source>
</evidence>
<accession>A0A3Q9K8N7</accession>
<name>A0A3Q9K8N7_9ACTN</name>
<evidence type="ECO:0000313" key="3">
    <source>
        <dbReference type="Proteomes" id="UP000275579"/>
    </source>
</evidence>
<sequence>MSADRKSRCRIAIVDDDPLRARREARELLSEITETDPEAALDLRQQSTVRDTDKGGLSVDGIGVLISAGSLIASGVQIWLAKVPQRTIVVTRPDGASLSISGRQAREDDERVRRFLSGDDGEENQPDTGTGTHGDAESDGTAG</sequence>
<protein>
    <submittedName>
        <fullName evidence="2">Uncharacterized protein</fullName>
    </submittedName>
</protein>
<dbReference type="EMBL" id="CP029042">
    <property type="protein sequence ID" value="AZS74597.1"/>
    <property type="molecule type" value="Genomic_DNA"/>
</dbReference>